<dbReference type="Proteomes" id="UP000029870">
    <property type="component" value="Unassembled WGS sequence"/>
</dbReference>
<organism evidence="3 4">
    <name type="scientific">Helicobacter bilis</name>
    <dbReference type="NCBI Taxonomy" id="37372"/>
    <lineage>
        <taxon>Bacteria</taxon>
        <taxon>Pseudomonadati</taxon>
        <taxon>Campylobacterota</taxon>
        <taxon>Epsilonproteobacteria</taxon>
        <taxon>Campylobacterales</taxon>
        <taxon>Helicobacteraceae</taxon>
        <taxon>Helicobacter</taxon>
    </lineage>
</organism>
<dbReference type="Pfam" id="PF21983">
    <property type="entry name" value="NikA-like"/>
    <property type="match status" value="1"/>
</dbReference>
<evidence type="ECO:0000313" key="5">
    <source>
        <dbReference type="Proteomes" id="UP000029870"/>
    </source>
</evidence>
<dbReference type="EMBL" id="JRPH02000063">
    <property type="protein sequence ID" value="TLE02333.1"/>
    <property type="molecule type" value="Genomic_DNA"/>
</dbReference>
<evidence type="ECO:0000313" key="4">
    <source>
        <dbReference type="Proteomes" id="UP000029857"/>
    </source>
</evidence>
<protein>
    <submittedName>
        <fullName evidence="3">Uncharacterized protein</fullName>
    </submittedName>
</protein>
<dbReference type="InterPro" id="IPR053842">
    <property type="entry name" value="NikA-like"/>
</dbReference>
<dbReference type="RefSeq" id="WP_004084737.1">
    <property type="nucleotide sequence ID" value="NZ_CABKOK010000008.1"/>
</dbReference>
<dbReference type="AlphaFoldDB" id="A0A099UVF7"/>
<dbReference type="Proteomes" id="UP000029857">
    <property type="component" value="Unassembled WGS sequence"/>
</dbReference>
<reference evidence="1 6" key="2">
    <citation type="submission" date="2017-02" db="EMBL/GenBank/DDBJ databases">
        <title>Whole genome sequencing of Helicobacter bilis strain AAQJH.</title>
        <authorList>
            <person name="Conlan S."/>
            <person name="Thomas P.J."/>
            <person name="Mullikin J."/>
            <person name="Palmore T.N."/>
            <person name="Frank K.M."/>
            <person name="Segre J.A."/>
        </authorList>
    </citation>
    <scope>NUCLEOTIDE SEQUENCE [LARGE SCALE GENOMIC DNA]</scope>
    <source>
        <strain evidence="1 6">AAQJH</strain>
    </source>
</reference>
<gene>
    <name evidence="2" type="ORF">LS77_010980</name>
    <name evidence="3" type="ORF">LS79_010135</name>
    <name evidence="1" type="ORF">XJ32_02685</name>
</gene>
<proteinExistence type="predicted"/>
<dbReference type="Proteomes" id="UP000188298">
    <property type="component" value="Chromosome"/>
</dbReference>
<dbReference type="KEGG" id="hbl:XJ32_02685"/>
<evidence type="ECO:0000313" key="1">
    <source>
        <dbReference type="EMBL" id="AQQ59194.1"/>
    </source>
</evidence>
<reference evidence="4 5" key="1">
    <citation type="journal article" date="2014" name="Genome Announc.">
        <title>Draft genome sequences of eight enterohepatic helicobacter species isolated from both laboratory and wild rodents.</title>
        <authorList>
            <person name="Sheh A."/>
            <person name="Shen Z."/>
            <person name="Fox J.G."/>
        </authorList>
    </citation>
    <scope>NUCLEOTIDE SEQUENCE [LARGE SCALE GENOMIC DNA]</scope>
    <source>
        <strain evidence="3 4">ATCC 49320</strain>
        <strain evidence="2 5">Missouri</strain>
    </source>
</reference>
<sequence>MGFKKLSEQGNTEESFINSARGETSTNIVLKKAKKNKPFTINFTEDELNEIRLEAQKLKMNVSQYMRFKIFNT</sequence>
<reference evidence="3" key="3">
    <citation type="submission" date="2018-04" db="EMBL/GenBank/DDBJ databases">
        <authorList>
            <person name="Sheh A."/>
            <person name="Shen Z."/>
            <person name="Mannion A.J."/>
            <person name="Fox J.G."/>
        </authorList>
    </citation>
    <scope>NUCLEOTIDE SEQUENCE</scope>
    <source>
        <strain evidence="3">ATCC 49320</strain>
        <strain evidence="2">Missouri</strain>
    </source>
</reference>
<dbReference type="EMBL" id="JRPJ02000052">
    <property type="protein sequence ID" value="TLE08332.1"/>
    <property type="molecule type" value="Genomic_DNA"/>
</dbReference>
<accession>A0A099UVF7</accession>
<dbReference type="GeneID" id="60655958"/>
<evidence type="ECO:0000313" key="3">
    <source>
        <dbReference type="EMBL" id="TLE08332.1"/>
    </source>
</evidence>
<evidence type="ECO:0000313" key="6">
    <source>
        <dbReference type="Proteomes" id="UP000188298"/>
    </source>
</evidence>
<evidence type="ECO:0000313" key="2">
    <source>
        <dbReference type="EMBL" id="TLE02333.1"/>
    </source>
</evidence>
<dbReference type="EMBL" id="CP019645">
    <property type="protein sequence ID" value="AQQ59194.1"/>
    <property type="molecule type" value="Genomic_DNA"/>
</dbReference>
<name>A0A099UVF7_9HELI</name>